<name>A0A8X6XCA6_9ARAC</name>
<dbReference type="AlphaFoldDB" id="A0A8X6XCA6"/>
<dbReference type="EMBL" id="BMAV01007558">
    <property type="protein sequence ID" value="GFY50574.1"/>
    <property type="molecule type" value="Genomic_DNA"/>
</dbReference>
<comment type="caution">
    <text evidence="2">The sequence shown here is derived from an EMBL/GenBank/DDBJ whole genome shotgun (WGS) entry which is preliminary data.</text>
</comment>
<protein>
    <submittedName>
        <fullName evidence="2">Uncharacterized protein</fullName>
    </submittedName>
</protein>
<dbReference type="Proteomes" id="UP000886998">
    <property type="component" value="Unassembled WGS sequence"/>
</dbReference>
<evidence type="ECO:0000313" key="2">
    <source>
        <dbReference type="EMBL" id="GFY50574.1"/>
    </source>
</evidence>
<proteinExistence type="predicted"/>
<evidence type="ECO:0000256" key="1">
    <source>
        <dbReference type="SAM" id="MobiDB-lite"/>
    </source>
</evidence>
<gene>
    <name evidence="2" type="ORF">TNIN_412421</name>
</gene>
<evidence type="ECO:0000313" key="3">
    <source>
        <dbReference type="Proteomes" id="UP000886998"/>
    </source>
</evidence>
<accession>A0A8X6XCA6</accession>
<sequence>MAESVQKLSTILSGIRNTYKDLGTTSAEQVYDANLRLPGESSFSGTCSLHPSFLHRGTTTLHRPTPSIGPETKGFRGPNCTHQETSFGRLSLKLPLYLRRTYRED</sequence>
<reference evidence="2" key="1">
    <citation type="submission" date="2020-08" db="EMBL/GenBank/DDBJ databases">
        <title>Multicomponent nature underlies the extraordinary mechanical properties of spider dragline silk.</title>
        <authorList>
            <person name="Kono N."/>
            <person name="Nakamura H."/>
            <person name="Mori M."/>
            <person name="Yoshida Y."/>
            <person name="Ohtoshi R."/>
            <person name="Malay A.D."/>
            <person name="Moran D.A.P."/>
            <person name="Tomita M."/>
            <person name="Numata K."/>
            <person name="Arakawa K."/>
        </authorList>
    </citation>
    <scope>NUCLEOTIDE SEQUENCE</scope>
</reference>
<organism evidence="2 3">
    <name type="scientific">Trichonephila inaurata madagascariensis</name>
    <dbReference type="NCBI Taxonomy" id="2747483"/>
    <lineage>
        <taxon>Eukaryota</taxon>
        <taxon>Metazoa</taxon>
        <taxon>Ecdysozoa</taxon>
        <taxon>Arthropoda</taxon>
        <taxon>Chelicerata</taxon>
        <taxon>Arachnida</taxon>
        <taxon>Araneae</taxon>
        <taxon>Araneomorphae</taxon>
        <taxon>Entelegynae</taxon>
        <taxon>Araneoidea</taxon>
        <taxon>Nephilidae</taxon>
        <taxon>Trichonephila</taxon>
        <taxon>Trichonephila inaurata</taxon>
    </lineage>
</organism>
<feature type="region of interest" description="Disordered" evidence="1">
    <location>
        <begin position="55"/>
        <end position="79"/>
    </location>
</feature>
<keyword evidence="3" id="KW-1185">Reference proteome</keyword>